<evidence type="ECO:0000256" key="1">
    <source>
        <dbReference type="SAM" id="SignalP"/>
    </source>
</evidence>
<feature type="chain" id="PRO_5002652628" evidence="1">
    <location>
        <begin position="21"/>
        <end position="256"/>
    </location>
</feature>
<protein>
    <submittedName>
        <fullName evidence="2">Uncharacterized protein</fullName>
    </submittedName>
</protein>
<proteinExistence type="evidence at transcript level"/>
<sequence>MVQMALGTLFFALLARHVTSVTVISSSTSGAAARAAEWRAVSTVDVEARRFWAAQWSGLEADLEKLRAAAAAVAAAAPAPEQKVHRKSPLAGLKLNLNPKNTQDLVPALGMLKGLYEDGKARIGQLNAREKDLKGKYDLKKAEHDRRLQAIEARFKNHTLSAEWRANETRDENRLWNYWERVRERQHKQYHTSLKIQHGTLEKVKTMIDMYEKTISGKADKAKFAKQLKKVGGGSLPDIVFLQDAQTATIRSATMP</sequence>
<organism evidence="2">
    <name type="scientific">Pfiesteria piscicida</name>
    <name type="common">Phantom dinoflagellate</name>
    <dbReference type="NCBI Taxonomy" id="71001"/>
    <lineage>
        <taxon>Eukaryota</taxon>
        <taxon>Sar</taxon>
        <taxon>Alveolata</taxon>
        <taxon>Dinophyceae</taxon>
        <taxon>Peridiniales</taxon>
        <taxon>Pfiesteriaceae</taxon>
        <taxon>Pfiesteria</taxon>
    </lineage>
</organism>
<dbReference type="AlphaFoldDB" id="A3E3M7"/>
<keyword evidence="1" id="KW-0732">Signal</keyword>
<feature type="signal peptide" evidence="1">
    <location>
        <begin position="1"/>
        <end position="20"/>
    </location>
</feature>
<dbReference type="EMBL" id="DQ864879">
    <property type="protein sequence ID" value="ABI14294.1"/>
    <property type="molecule type" value="mRNA"/>
</dbReference>
<name>A3E3M7_PFIPI</name>
<accession>A3E3M7</accession>
<reference evidence="2" key="1">
    <citation type="journal article" date="2007" name="Proc. Natl. Acad. Sci. U.S.A.">
        <title>Spliced leader RNA trans-splicing in dinoflagellates.</title>
        <authorList>
            <person name="Zhang H."/>
            <person name="Hou Y."/>
            <person name="Miranda L."/>
            <person name="Campbell D.A."/>
            <person name="Sturm N.R."/>
            <person name="Gaasterland T."/>
            <person name="Lin S."/>
        </authorList>
    </citation>
    <scope>NUCLEOTIDE SEQUENCE</scope>
</reference>
<evidence type="ECO:0000313" key="2">
    <source>
        <dbReference type="EMBL" id="ABI14294.1"/>
    </source>
</evidence>